<accession>A0A9D1FGD3</accession>
<gene>
    <name evidence="1" type="ORF">IAD02_04025</name>
</gene>
<dbReference type="AlphaFoldDB" id="A0A9D1FGD3"/>
<dbReference type="Proteomes" id="UP000886742">
    <property type="component" value="Unassembled WGS sequence"/>
</dbReference>
<protein>
    <submittedName>
        <fullName evidence="1">Uncharacterized protein</fullName>
    </submittedName>
</protein>
<proteinExistence type="predicted"/>
<sequence>MEKYTIKSTFTVGNQIVHVNMVKRNEILGVAFPIKFAQVLSPGTRVGVFSVWGNNEMRVAYKFGDNLYFAMSPYDHMHAYAAYSSLPGLRNLSFDRVRFRRALRSALRKSGISMRGSLCQKMIRLHEQNQK</sequence>
<comment type="caution">
    <text evidence="1">The sequence shown here is derived from an EMBL/GenBank/DDBJ whole genome shotgun (WGS) entry which is preliminary data.</text>
</comment>
<organism evidence="1 2">
    <name type="scientific">Candidatus Enterousia intestinigallinarum</name>
    <dbReference type="NCBI Taxonomy" id="2840790"/>
    <lineage>
        <taxon>Bacteria</taxon>
        <taxon>Pseudomonadati</taxon>
        <taxon>Pseudomonadota</taxon>
        <taxon>Alphaproteobacteria</taxon>
        <taxon>Candidatus Enterousia</taxon>
    </lineage>
</organism>
<reference evidence="1" key="2">
    <citation type="journal article" date="2021" name="PeerJ">
        <title>Extensive microbial diversity within the chicken gut microbiome revealed by metagenomics and culture.</title>
        <authorList>
            <person name="Gilroy R."/>
            <person name="Ravi A."/>
            <person name="Getino M."/>
            <person name="Pursley I."/>
            <person name="Horton D.L."/>
            <person name="Alikhan N.F."/>
            <person name="Baker D."/>
            <person name="Gharbi K."/>
            <person name="Hall N."/>
            <person name="Watson M."/>
            <person name="Adriaenssens E.M."/>
            <person name="Foster-Nyarko E."/>
            <person name="Jarju S."/>
            <person name="Secka A."/>
            <person name="Antonio M."/>
            <person name="Oren A."/>
            <person name="Chaudhuri R.R."/>
            <person name="La Ragione R."/>
            <person name="Hildebrand F."/>
            <person name="Pallen M.J."/>
        </authorList>
    </citation>
    <scope>NUCLEOTIDE SEQUENCE</scope>
    <source>
        <strain evidence="1">ChiGjej3B3-5194</strain>
    </source>
</reference>
<dbReference type="EMBL" id="DVJI01000012">
    <property type="protein sequence ID" value="HIS71122.1"/>
    <property type="molecule type" value="Genomic_DNA"/>
</dbReference>
<evidence type="ECO:0000313" key="2">
    <source>
        <dbReference type="Proteomes" id="UP000886742"/>
    </source>
</evidence>
<evidence type="ECO:0000313" key="1">
    <source>
        <dbReference type="EMBL" id="HIS71122.1"/>
    </source>
</evidence>
<name>A0A9D1FGD3_9PROT</name>
<reference evidence="1" key="1">
    <citation type="submission" date="2020-10" db="EMBL/GenBank/DDBJ databases">
        <authorList>
            <person name="Gilroy R."/>
        </authorList>
    </citation>
    <scope>NUCLEOTIDE SEQUENCE</scope>
    <source>
        <strain evidence="1">ChiGjej3B3-5194</strain>
    </source>
</reference>